<dbReference type="GO" id="GO:0003906">
    <property type="term" value="F:DNA-(apurinic or apyrimidinic site) endonuclease activity"/>
    <property type="evidence" value="ECO:0007669"/>
    <property type="project" value="InterPro"/>
</dbReference>
<evidence type="ECO:0000256" key="9">
    <source>
        <dbReference type="ARBA" id="ARBA00023295"/>
    </source>
</evidence>
<dbReference type="Pfam" id="PF01149">
    <property type="entry name" value="Fapy_DNA_glyco"/>
    <property type="match status" value="1"/>
</dbReference>
<evidence type="ECO:0000256" key="10">
    <source>
        <dbReference type="SAM" id="MobiDB-lite"/>
    </source>
</evidence>
<evidence type="ECO:0000313" key="13">
    <source>
        <dbReference type="Proteomes" id="UP001385951"/>
    </source>
</evidence>
<keyword evidence="3" id="KW-0227">DNA damage</keyword>
<evidence type="ECO:0000313" key="12">
    <source>
        <dbReference type="EMBL" id="KAK7694198.1"/>
    </source>
</evidence>
<protein>
    <recommendedName>
        <fullName evidence="11">Formamidopyrimidine-DNA glycosylase catalytic domain-containing protein</fullName>
    </recommendedName>
</protein>
<dbReference type="Gene3D" id="3.20.190.10">
    <property type="entry name" value="MutM-like, N-terminal"/>
    <property type="match status" value="1"/>
</dbReference>
<evidence type="ECO:0000256" key="2">
    <source>
        <dbReference type="ARBA" id="ARBA00009409"/>
    </source>
</evidence>
<keyword evidence="7" id="KW-0456">Lyase</keyword>
<dbReference type="Gene3D" id="1.10.8.50">
    <property type="match status" value="1"/>
</dbReference>
<evidence type="ECO:0000256" key="7">
    <source>
        <dbReference type="ARBA" id="ARBA00023239"/>
    </source>
</evidence>
<dbReference type="SUPFAM" id="SSF81624">
    <property type="entry name" value="N-terminal domain of MutM-like DNA repair proteins"/>
    <property type="match status" value="1"/>
</dbReference>
<keyword evidence="9" id="KW-0326">Glycosidase</keyword>
<dbReference type="FunFam" id="1.10.8.50:FF:000009">
    <property type="entry name" value="Formamidopyrimidine-DNA glycosylase"/>
    <property type="match status" value="1"/>
</dbReference>
<dbReference type="InterPro" id="IPR035937">
    <property type="entry name" value="FPG_N"/>
</dbReference>
<dbReference type="PANTHER" id="PTHR22993:SF9">
    <property type="entry name" value="FORMAMIDOPYRIMIDINE-DNA GLYCOSYLASE"/>
    <property type="match status" value="1"/>
</dbReference>
<keyword evidence="8" id="KW-0511">Multifunctional enzyme</keyword>
<dbReference type="SMART" id="SM00898">
    <property type="entry name" value="Fapy_DNA_glyco"/>
    <property type="match status" value="1"/>
</dbReference>
<accession>A0AAW0GKU0</accession>
<feature type="compositionally biased region" description="Basic residues" evidence="10">
    <location>
        <begin position="347"/>
        <end position="356"/>
    </location>
</feature>
<keyword evidence="13" id="KW-1185">Reference proteome</keyword>
<evidence type="ECO:0000256" key="6">
    <source>
        <dbReference type="ARBA" id="ARBA00023204"/>
    </source>
</evidence>
<evidence type="ECO:0000259" key="11">
    <source>
        <dbReference type="PROSITE" id="PS51068"/>
    </source>
</evidence>
<evidence type="ECO:0000256" key="5">
    <source>
        <dbReference type="ARBA" id="ARBA00023125"/>
    </source>
</evidence>
<dbReference type="Proteomes" id="UP001385951">
    <property type="component" value="Unassembled WGS sequence"/>
</dbReference>
<dbReference type="SUPFAM" id="SSF46946">
    <property type="entry name" value="S13-like H2TH domain"/>
    <property type="match status" value="1"/>
</dbReference>
<name>A0AAW0GKU0_9APHY</name>
<feature type="region of interest" description="Disordered" evidence="10">
    <location>
        <begin position="296"/>
        <end position="356"/>
    </location>
</feature>
<dbReference type="GO" id="GO:0006284">
    <property type="term" value="P:base-excision repair"/>
    <property type="evidence" value="ECO:0007669"/>
    <property type="project" value="InterPro"/>
</dbReference>
<dbReference type="InterPro" id="IPR015886">
    <property type="entry name" value="H2TH_FPG"/>
</dbReference>
<proteinExistence type="inferred from homology"/>
<dbReference type="PROSITE" id="PS51068">
    <property type="entry name" value="FPG_CAT"/>
    <property type="match status" value="1"/>
</dbReference>
<gene>
    <name evidence="12" type="ORF">QCA50_001378</name>
</gene>
<dbReference type="PANTHER" id="PTHR22993">
    <property type="entry name" value="FORMAMIDOPYRIMIDINE-DNA GLYCOSYLASE"/>
    <property type="match status" value="1"/>
</dbReference>
<evidence type="ECO:0000256" key="8">
    <source>
        <dbReference type="ARBA" id="ARBA00023268"/>
    </source>
</evidence>
<sequence>MPELPEAEKAAKLLRDIAAGKVIIKVETTEDNIVYSGTDHLQFAKELTDRKVIDAARYGKVFYLTLDGHGGMPVLHFGMTGMLQVKGDQPTHYRSSGTTKKAASDWPPRFMKFILHLKDEASDSVTEVAFLDARRLARIRLCASPLTEPPISNLGFDPIISMASLPDLQTAVLKRSCPIKALLLDQSFSAGIGNWVADEVLYHARVHPERRCNTLTAAEIEALHDKIQYVCKTAVAVNADDSKFPENWLFKHRWGKGKKKDHTLTLPSGQLATIKWIKVGGRTSAYVAELQKLTPSREAEVDDSSRETDEESDLTPLEEDEPEVVLSVKRKRQTKPKVTTTATTSQRKTKRSKFFK</sequence>
<dbReference type="EMBL" id="JASBNA010000002">
    <property type="protein sequence ID" value="KAK7694198.1"/>
    <property type="molecule type" value="Genomic_DNA"/>
</dbReference>
<dbReference type="GO" id="GO:0016829">
    <property type="term" value="F:lyase activity"/>
    <property type="evidence" value="ECO:0007669"/>
    <property type="project" value="UniProtKB-KW"/>
</dbReference>
<dbReference type="Pfam" id="PF06831">
    <property type="entry name" value="H2TH"/>
    <property type="match status" value="1"/>
</dbReference>
<dbReference type="AlphaFoldDB" id="A0AAW0GKU0"/>
<evidence type="ECO:0000256" key="4">
    <source>
        <dbReference type="ARBA" id="ARBA00022801"/>
    </source>
</evidence>
<evidence type="ECO:0000256" key="1">
    <source>
        <dbReference type="ARBA" id="ARBA00001668"/>
    </source>
</evidence>
<dbReference type="CDD" id="cd08972">
    <property type="entry name" value="PF_Nei_N"/>
    <property type="match status" value="1"/>
</dbReference>
<keyword evidence="5" id="KW-0238">DNA-binding</keyword>
<dbReference type="GO" id="GO:0003684">
    <property type="term" value="F:damaged DNA binding"/>
    <property type="evidence" value="ECO:0007669"/>
    <property type="project" value="InterPro"/>
</dbReference>
<keyword evidence="6" id="KW-0234">DNA repair</keyword>
<dbReference type="GO" id="GO:0008534">
    <property type="term" value="F:oxidized purine nucleobase lesion DNA N-glycosylase activity"/>
    <property type="evidence" value="ECO:0007669"/>
    <property type="project" value="UniProtKB-EC"/>
</dbReference>
<dbReference type="InterPro" id="IPR012319">
    <property type="entry name" value="FPG_cat"/>
</dbReference>
<keyword evidence="4" id="KW-0378">Hydrolase</keyword>
<dbReference type="GO" id="GO:0005634">
    <property type="term" value="C:nucleus"/>
    <property type="evidence" value="ECO:0007669"/>
    <property type="project" value="TreeGrafter"/>
</dbReference>
<organism evidence="12 13">
    <name type="scientific">Cerrena zonata</name>
    <dbReference type="NCBI Taxonomy" id="2478898"/>
    <lineage>
        <taxon>Eukaryota</taxon>
        <taxon>Fungi</taxon>
        <taxon>Dikarya</taxon>
        <taxon>Basidiomycota</taxon>
        <taxon>Agaricomycotina</taxon>
        <taxon>Agaricomycetes</taxon>
        <taxon>Polyporales</taxon>
        <taxon>Cerrenaceae</taxon>
        <taxon>Cerrena</taxon>
    </lineage>
</organism>
<comment type="catalytic activity">
    <reaction evidence="1">
        <text>Hydrolysis of DNA containing ring-opened 7-methylguanine residues, releasing 2,6-diamino-4-hydroxy-5-(N-methyl)formamidopyrimidine.</text>
        <dbReference type="EC" id="3.2.2.23"/>
    </reaction>
</comment>
<evidence type="ECO:0000256" key="3">
    <source>
        <dbReference type="ARBA" id="ARBA00022763"/>
    </source>
</evidence>
<comment type="caution">
    <text evidence="12">The sequence shown here is derived from an EMBL/GenBank/DDBJ whole genome shotgun (WGS) entry which is preliminary data.</text>
</comment>
<feature type="domain" description="Formamidopyrimidine-DNA glycosylase catalytic" evidence="11">
    <location>
        <begin position="2"/>
        <end position="137"/>
    </location>
</feature>
<feature type="compositionally biased region" description="Basic and acidic residues" evidence="10">
    <location>
        <begin position="296"/>
        <end position="307"/>
    </location>
</feature>
<dbReference type="GO" id="GO:0008270">
    <property type="term" value="F:zinc ion binding"/>
    <property type="evidence" value="ECO:0007669"/>
    <property type="project" value="InterPro"/>
</dbReference>
<feature type="compositionally biased region" description="Acidic residues" evidence="10">
    <location>
        <begin position="308"/>
        <end position="323"/>
    </location>
</feature>
<dbReference type="InterPro" id="IPR010979">
    <property type="entry name" value="Ribosomal_uS13-like_H2TH"/>
</dbReference>
<comment type="similarity">
    <text evidence="2">Belongs to the FPG family.</text>
</comment>
<reference evidence="12 13" key="1">
    <citation type="submission" date="2022-09" db="EMBL/GenBank/DDBJ databases">
        <authorList>
            <person name="Palmer J.M."/>
        </authorList>
    </citation>
    <scope>NUCLEOTIDE SEQUENCE [LARGE SCALE GENOMIC DNA]</scope>
    <source>
        <strain evidence="12 13">DSM 7382</strain>
    </source>
</reference>
<dbReference type="SMART" id="SM01232">
    <property type="entry name" value="H2TH"/>
    <property type="match status" value="1"/>
</dbReference>